<proteinExistence type="predicted"/>
<dbReference type="EMBL" id="JAHQCR010000045">
    <property type="protein sequence ID" value="MBU9721911.1"/>
    <property type="molecule type" value="Genomic_DNA"/>
</dbReference>
<evidence type="ECO:0000313" key="1">
    <source>
        <dbReference type="EMBL" id="MBU9721911.1"/>
    </source>
</evidence>
<name>A0ABS6JTM9_9BACI</name>
<evidence type="ECO:0000313" key="2">
    <source>
        <dbReference type="Proteomes" id="UP000790580"/>
    </source>
</evidence>
<dbReference type="RefSeq" id="WP_176371430.1">
    <property type="nucleotide sequence ID" value="NZ_JAHQCR010000045.1"/>
</dbReference>
<reference evidence="1 2" key="1">
    <citation type="submission" date="2021-06" db="EMBL/GenBank/DDBJ databases">
        <title>Bacillus sp. RD4P76, an endophyte from a halophyte.</title>
        <authorList>
            <person name="Sun J.-Q."/>
        </authorList>
    </citation>
    <scope>NUCLEOTIDE SEQUENCE [LARGE SCALE GENOMIC DNA]</scope>
    <source>
        <strain evidence="1 2">JCM 17098</strain>
    </source>
</reference>
<dbReference type="Pfam" id="PF11104">
    <property type="entry name" value="PilM_2"/>
    <property type="match status" value="1"/>
</dbReference>
<comment type="caution">
    <text evidence="1">The sequence shown here is derived from an EMBL/GenBank/DDBJ whole genome shotgun (WGS) entry which is preliminary data.</text>
</comment>
<keyword evidence="2" id="KW-1185">Reference proteome</keyword>
<gene>
    <name evidence="1" type="primary">pilM</name>
    <name evidence="1" type="ORF">KS407_10740</name>
</gene>
<organism evidence="1 2">
    <name type="scientific">Evansella alkalicola</name>
    <dbReference type="NCBI Taxonomy" id="745819"/>
    <lineage>
        <taxon>Bacteria</taxon>
        <taxon>Bacillati</taxon>
        <taxon>Bacillota</taxon>
        <taxon>Bacilli</taxon>
        <taxon>Bacillales</taxon>
        <taxon>Bacillaceae</taxon>
        <taxon>Evansella</taxon>
    </lineage>
</organism>
<dbReference type="Gene3D" id="3.30.1490.300">
    <property type="match status" value="1"/>
</dbReference>
<accession>A0ABS6JTM9</accession>
<dbReference type="InterPro" id="IPR005883">
    <property type="entry name" value="PilM"/>
</dbReference>
<sequence>MISSIFKQKSSNVLQIKDHVIRYIAAKSPTISSIKGYDEYLLPKGIIERGKIVDRPAFNEIMTDCVKKWQLKYKEVKFFVPDSSLFFRKLTIPSNIPDDDVRGYLNFEIGSNIHLPFEDAYFDFQFLTTDEENEGADKEILFFATPEPLIREYQEILEKLKLRPIVADVSSLCIHQLYSTLQGYDPEEHYLFVEWDLTSINLSIFQNHLPVFMRHIPLTMGEEDWEVEVEEDKHILICKNEERILMEMTDQLSEIERVMNFYKYSLQQGEKEITTIVLVGDHPMLSTIKERMSIYGTKLNLLTEKDLGLNSQRPDVSTGFVVPLSLCLKEVSK</sequence>
<dbReference type="Proteomes" id="UP000790580">
    <property type="component" value="Unassembled WGS sequence"/>
</dbReference>
<protein>
    <submittedName>
        <fullName evidence="1">Pilus assembly protein PilM</fullName>
    </submittedName>
</protein>
<dbReference type="Gene3D" id="3.30.420.40">
    <property type="match status" value="2"/>
</dbReference>